<comment type="caution">
    <text evidence="8">The sequence shown here is derived from an EMBL/GenBank/DDBJ whole genome shotgun (WGS) entry which is preliminary data.</text>
</comment>
<dbReference type="InterPro" id="IPR039425">
    <property type="entry name" value="RNA_pol_sigma-70-like"/>
</dbReference>
<keyword evidence="3" id="KW-0731">Sigma factor</keyword>
<dbReference type="SUPFAM" id="SSF88659">
    <property type="entry name" value="Sigma3 and sigma4 domains of RNA polymerase sigma factors"/>
    <property type="match status" value="1"/>
</dbReference>
<dbReference type="Pfam" id="PF04542">
    <property type="entry name" value="Sigma70_r2"/>
    <property type="match status" value="1"/>
</dbReference>
<evidence type="ECO:0000259" key="7">
    <source>
        <dbReference type="Pfam" id="PF04545"/>
    </source>
</evidence>
<keyword evidence="4" id="KW-0238">DNA-binding</keyword>
<dbReference type="InterPro" id="IPR036388">
    <property type="entry name" value="WH-like_DNA-bd_sf"/>
</dbReference>
<evidence type="ECO:0000313" key="8">
    <source>
        <dbReference type="EMBL" id="MBC5629615.1"/>
    </source>
</evidence>
<sequence length="172" mass="20385">MSELEFQRCLREIDNGKKESLKKIYDYYGHAVYSYALSIVKCKGLAEDICQDVFLKVWNNSDKYRKINNPKSWIMTITRNTSIDYLRKYKREDIIDEFNIAVDKDMVEEVNQKIHINEVLSELKEEEREVVILHAISDLTFKSIGEILDKPLGTVTWRYREAIKKLKEKITL</sequence>
<dbReference type="InterPro" id="IPR007627">
    <property type="entry name" value="RNA_pol_sigma70_r2"/>
</dbReference>
<reference evidence="8 9" key="1">
    <citation type="submission" date="2020-08" db="EMBL/GenBank/DDBJ databases">
        <title>Genome public.</title>
        <authorList>
            <person name="Liu C."/>
            <person name="Sun Q."/>
        </authorList>
    </citation>
    <scope>NUCLEOTIDE SEQUENCE [LARGE SCALE GENOMIC DNA]</scope>
    <source>
        <strain evidence="8 9">NSJ-6</strain>
    </source>
</reference>
<dbReference type="SUPFAM" id="SSF88946">
    <property type="entry name" value="Sigma2 domain of RNA polymerase sigma factors"/>
    <property type="match status" value="1"/>
</dbReference>
<dbReference type="InterPro" id="IPR013325">
    <property type="entry name" value="RNA_pol_sigma_r2"/>
</dbReference>
<accession>A0ABR7DET4</accession>
<gene>
    <name evidence="8" type="ORF">H8S20_12015</name>
</gene>
<dbReference type="PANTHER" id="PTHR43133">
    <property type="entry name" value="RNA POLYMERASE ECF-TYPE SIGMA FACTO"/>
    <property type="match status" value="1"/>
</dbReference>
<dbReference type="InterPro" id="IPR007630">
    <property type="entry name" value="RNA_pol_sigma70_r4"/>
</dbReference>
<dbReference type="InterPro" id="IPR014284">
    <property type="entry name" value="RNA_pol_sigma-70_dom"/>
</dbReference>
<proteinExistence type="inferred from homology"/>
<evidence type="ECO:0000259" key="6">
    <source>
        <dbReference type="Pfam" id="PF04542"/>
    </source>
</evidence>
<dbReference type="PANTHER" id="PTHR43133:SF8">
    <property type="entry name" value="RNA POLYMERASE SIGMA FACTOR HI_1459-RELATED"/>
    <property type="match status" value="1"/>
</dbReference>
<dbReference type="RefSeq" id="WP_186860274.1">
    <property type="nucleotide sequence ID" value="NZ_JACOOO010000025.1"/>
</dbReference>
<keyword evidence="5" id="KW-0804">Transcription</keyword>
<dbReference type="Gene3D" id="1.10.1740.10">
    <property type="match status" value="1"/>
</dbReference>
<name>A0ABR7DET4_9CLOT</name>
<evidence type="ECO:0000256" key="4">
    <source>
        <dbReference type="ARBA" id="ARBA00023125"/>
    </source>
</evidence>
<dbReference type="Pfam" id="PF04545">
    <property type="entry name" value="Sigma70_r4"/>
    <property type="match status" value="1"/>
</dbReference>
<organism evidence="8 9">
    <name type="scientific">Clostridium hominis</name>
    <dbReference type="NCBI Taxonomy" id="2763036"/>
    <lineage>
        <taxon>Bacteria</taxon>
        <taxon>Bacillati</taxon>
        <taxon>Bacillota</taxon>
        <taxon>Clostridia</taxon>
        <taxon>Eubacteriales</taxon>
        <taxon>Clostridiaceae</taxon>
        <taxon>Clostridium</taxon>
    </lineage>
</organism>
<dbReference type="EMBL" id="JACOOO010000025">
    <property type="protein sequence ID" value="MBC5629615.1"/>
    <property type="molecule type" value="Genomic_DNA"/>
</dbReference>
<comment type="similarity">
    <text evidence="1">Belongs to the sigma-70 factor family. ECF subfamily.</text>
</comment>
<feature type="domain" description="RNA polymerase sigma-70 region 4" evidence="7">
    <location>
        <begin position="119"/>
        <end position="168"/>
    </location>
</feature>
<evidence type="ECO:0000256" key="3">
    <source>
        <dbReference type="ARBA" id="ARBA00023082"/>
    </source>
</evidence>
<dbReference type="NCBIfam" id="TIGR02937">
    <property type="entry name" value="sigma70-ECF"/>
    <property type="match status" value="1"/>
</dbReference>
<keyword evidence="2" id="KW-0805">Transcription regulation</keyword>
<protein>
    <submittedName>
        <fullName evidence="8">RNA polymerase sigma factor</fullName>
    </submittedName>
</protein>
<evidence type="ECO:0000256" key="5">
    <source>
        <dbReference type="ARBA" id="ARBA00023163"/>
    </source>
</evidence>
<dbReference type="InterPro" id="IPR013324">
    <property type="entry name" value="RNA_pol_sigma_r3/r4-like"/>
</dbReference>
<dbReference type="CDD" id="cd06171">
    <property type="entry name" value="Sigma70_r4"/>
    <property type="match status" value="1"/>
</dbReference>
<keyword evidence="9" id="KW-1185">Reference proteome</keyword>
<dbReference type="Proteomes" id="UP000596929">
    <property type="component" value="Unassembled WGS sequence"/>
</dbReference>
<feature type="domain" description="RNA polymerase sigma-70 region 2" evidence="6">
    <location>
        <begin position="25"/>
        <end position="91"/>
    </location>
</feature>
<evidence type="ECO:0000256" key="1">
    <source>
        <dbReference type="ARBA" id="ARBA00010641"/>
    </source>
</evidence>
<dbReference type="Gene3D" id="1.10.10.10">
    <property type="entry name" value="Winged helix-like DNA-binding domain superfamily/Winged helix DNA-binding domain"/>
    <property type="match status" value="1"/>
</dbReference>
<evidence type="ECO:0000256" key="2">
    <source>
        <dbReference type="ARBA" id="ARBA00023015"/>
    </source>
</evidence>
<evidence type="ECO:0000313" key="9">
    <source>
        <dbReference type="Proteomes" id="UP000596929"/>
    </source>
</evidence>